<evidence type="ECO:0000313" key="4">
    <source>
        <dbReference type="Proteomes" id="UP001437256"/>
    </source>
</evidence>
<dbReference type="EMBL" id="JBBXMP010000045">
    <property type="protein sequence ID" value="KAL0065613.1"/>
    <property type="molecule type" value="Genomic_DNA"/>
</dbReference>
<comment type="caution">
    <text evidence="3">The sequence shown here is derived from an EMBL/GenBank/DDBJ whole genome shotgun (WGS) entry which is preliminary data.</text>
</comment>
<dbReference type="InterPro" id="IPR036514">
    <property type="entry name" value="SGNH_hydro_sf"/>
</dbReference>
<evidence type="ECO:0000259" key="2">
    <source>
        <dbReference type="Pfam" id="PF13472"/>
    </source>
</evidence>
<protein>
    <recommendedName>
        <fullName evidence="2">SGNH hydrolase-type esterase domain-containing protein</fullName>
    </recommendedName>
</protein>
<accession>A0ABR2ZXU0</accession>
<sequence length="427" mass="45957">MVNLAFWILPVLGVFVSAITPDPPQGRWVDTWASMPQLTEINPDNRPPAPFTRFTNTTVRQTLRISTPAKQIRLRFSNAFGTINLPITSATIALALNGTGSSAIDTSTLQTVTFSGSPSIVIPNGALGVSDVIELGEQAQATTVISVTVYLREGQQSDDITSHPGSRTTSWFVQGEHVGEGDLKGLQGLTGVEHWYFLSAVEAWSTRETKAFVIIGDSLTDGRGSTTNGNDRWTDQLLTRVQATTATSNIAVINQAAGGNRILADGLGPNVFGRIERDVLSHSGVGYAMIFEGTNDIGTAGSNTSAVADQVIQAYKQISARIHTFGIPFFGATITPFFGNVYYTTDHEAARKKVNEWIRGEGLTTGVFDAVIDFDLAVRDPGNVERLDPKYDVNDGLHLNPTGYKVLADAVDLALFEQFADGVDGFQ</sequence>
<dbReference type="InterPro" id="IPR053140">
    <property type="entry name" value="GDSL_Rv0518-like"/>
</dbReference>
<dbReference type="InterPro" id="IPR013830">
    <property type="entry name" value="SGNH_hydro"/>
</dbReference>
<gene>
    <name evidence="3" type="ORF">AAF712_007391</name>
</gene>
<dbReference type="Gene3D" id="3.40.50.1110">
    <property type="entry name" value="SGNH hydrolase"/>
    <property type="match status" value="1"/>
</dbReference>
<keyword evidence="4" id="KW-1185">Reference proteome</keyword>
<dbReference type="PANTHER" id="PTHR43784:SF3">
    <property type="entry name" value="GDSL FAMILY LIPASE"/>
    <property type="match status" value="1"/>
</dbReference>
<evidence type="ECO:0000313" key="3">
    <source>
        <dbReference type="EMBL" id="KAL0065613.1"/>
    </source>
</evidence>
<feature type="chain" id="PRO_5045987924" description="SGNH hydrolase-type esterase domain-containing protein" evidence="1">
    <location>
        <begin position="19"/>
        <end position="427"/>
    </location>
</feature>
<dbReference type="PANTHER" id="PTHR43784">
    <property type="entry name" value="GDSL-LIKE LIPASE/ACYLHYDROLASE, PUTATIVE (AFU_ORTHOLOGUE AFUA_2G00820)-RELATED"/>
    <property type="match status" value="1"/>
</dbReference>
<dbReference type="Proteomes" id="UP001437256">
    <property type="component" value="Unassembled WGS sequence"/>
</dbReference>
<organism evidence="3 4">
    <name type="scientific">Marasmius tenuissimus</name>
    <dbReference type="NCBI Taxonomy" id="585030"/>
    <lineage>
        <taxon>Eukaryota</taxon>
        <taxon>Fungi</taxon>
        <taxon>Dikarya</taxon>
        <taxon>Basidiomycota</taxon>
        <taxon>Agaricomycotina</taxon>
        <taxon>Agaricomycetes</taxon>
        <taxon>Agaricomycetidae</taxon>
        <taxon>Agaricales</taxon>
        <taxon>Marasmiineae</taxon>
        <taxon>Marasmiaceae</taxon>
        <taxon>Marasmius</taxon>
    </lineage>
</organism>
<evidence type="ECO:0000256" key="1">
    <source>
        <dbReference type="SAM" id="SignalP"/>
    </source>
</evidence>
<name>A0ABR2ZXU0_9AGAR</name>
<dbReference type="CDD" id="cd01830">
    <property type="entry name" value="XynE_like"/>
    <property type="match status" value="1"/>
</dbReference>
<dbReference type="Pfam" id="PF13472">
    <property type="entry name" value="Lipase_GDSL_2"/>
    <property type="match status" value="1"/>
</dbReference>
<keyword evidence="1" id="KW-0732">Signal</keyword>
<feature type="signal peptide" evidence="1">
    <location>
        <begin position="1"/>
        <end position="18"/>
    </location>
</feature>
<dbReference type="SUPFAM" id="SSF52266">
    <property type="entry name" value="SGNH hydrolase"/>
    <property type="match status" value="1"/>
</dbReference>
<feature type="domain" description="SGNH hydrolase-type esterase" evidence="2">
    <location>
        <begin position="215"/>
        <end position="406"/>
    </location>
</feature>
<proteinExistence type="predicted"/>
<reference evidence="3 4" key="1">
    <citation type="submission" date="2024-05" db="EMBL/GenBank/DDBJ databases">
        <title>A draft genome resource for the thread blight pathogen Marasmius tenuissimus strain MS-2.</title>
        <authorList>
            <person name="Yulfo-Soto G.E."/>
            <person name="Baruah I.K."/>
            <person name="Amoako-Attah I."/>
            <person name="Bukari Y."/>
            <person name="Meinhardt L.W."/>
            <person name="Bailey B.A."/>
            <person name="Cohen S.P."/>
        </authorList>
    </citation>
    <scope>NUCLEOTIDE SEQUENCE [LARGE SCALE GENOMIC DNA]</scope>
    <source>
        <strain evidence="3 4">MS-2</strain>
    </source>
</reference>